<gene>
    <name evidence="1" type="ORF">RhiirA5_438170</name>
</gene>
<comment type="caution">
    <text evidence="1">The sequence shown here is derived from an EMBL/GenBank/DDBJ whole genome shotgun (WGS) entry which is preliminary data.</text>
</comment>
<proteinExistence type="predicted"/>
<protein>
    <submittedName>
        <fullName evidence="1">Uncharacterized protein</fullName>
    </submittedName>
</protein>
<dbReference type="VEuPathDB" id="FungiDB:RhiirA1_476788"/>
<dbReference type="AlphaFoldDB" id="A0A2N0NJH1"/>
<reference evidence="1 2" key="1">
    <citation type="submission" date="2016-04" db="EMBL/GenBank/DDBJ databases">
        <title>Genome analyses suggest a sexual origin of heterokaryosis in a supposedly ancient asexual fungus.</title>
        <authorList>
            <person name="Ropars J."/>
            <person name="Sedzielewska K."/>
            <person name="Noel J."/>
            <person name="Charron P."/>
            <person name="Farinelli L."/>
            <person name="Marton T."/>
            <person name="Kruger M."/>
            <person name="Pelin A."/>
            <person name="Brachmann A."/>
            <person name="Corradi N."/>
        </authorList>
    </citation>
    <scope>NUCLEOTIDE SEQUENCE [LARGE SCALE GENOMIC DNA]</scope>
    <source>
        <strain evidence="1 2">A5</strain>
    </source>
</reference>
<sequence length="294" mass="33317">MFAIVTTYVAEHKLNKDMSNEELSQHAPALLELLMDKLKRDKGHQRFQKGYNFSKEQAFVLIPDQRICRSRSRVIPKEGGEEAGEVNICQVSNLILGETVEMVAQRIMRDSLGEKEVKAIAKALTSPNPVIATSRLSRLRRELQKLNAPEKIISATYDEKTTCASNKIQKERRVQRENKGIDFPDHFSLESVKERLDLYDVSKTPTVQALADVMIMFCIRPAEIKDLRISNGSDAISSGQLRDPGVPGVKWFNTFLKKDRFLPETDAMTIASKALRHSPDNHTFPAQNYTIVNF</sequence>
<organism evidence="1 2">
    <name type="scientific">Rhizophagus irregularis</name>
    <dbReference type="NCBI Taxonomy" id="588596"/>
    <lineage>
        <taxon>Eukaryota</taxon>
        <taxon>Fungi</taxon>
        <taxon>Fungi incertae sedis</taxon>
        <taxon>Mucoromycota</taxon>
        <taxon>Glomeromycotina</taxon>
        <taxon>Glomeromycetes</taxon>
        <taxon>Glomerales</taxon>
        <taxon>Glomeraceae</taxon>
        <taxon>Rhizophagus</taxon>
    </lineage>
</organism>
<name>A0A2N0NJH1_9GLOM</name>
<dbReference type="EMBL" id="LLXJ01005649">
    <property type="protein sequence ID" value="PKB94716.1"/>
    <property type="molecule type" value="Genomic_DNA"/>
</dbReference>
<evidence type="ECO:0000313" key="1">
    <source>
        <dbReference type="EMBL" id="PKB94716.1"/>
    </source>
</evidence>
<dbReference type="Proteomes" id="UP000232722">
    <property type="component" value="Unassembled WGS sequence"/>
</dbReference>
<dbReference type="VEuPathDB" id="FungiDB:RhiirFUN_005353"/>
<reference evidence="1 2" key="2">
    <citation type="submission" date="2017-09" db="EMBL/GenBank/DDBJ databases">
        <title>Extensive intraspecific genome diversity in a model arbuscular mycorrhizal fungus.</title>
        <authorList>
            <person name="Chen E.C."/>
            <person name="Morin E."/>
            <person name="Beaudet D."/>
            <person name="Noel J."/>
            <person name="Ndikumana S."/>
            <person name="Charron P."/>
            <person name="St-Onge C."/>
            <person name="Giorgi J."/>
            <person name="Grigoriev I.V."/>
            <person name="Roux C."/>
            <person name="Martin F.M."/>
            <person name="Corradi N."/>
        </authorList>
    </citation>
    <scope>NUCLEOTIDE SEQUENCE [LARGE SCALE GENOMIC DNA]</scope>
    <source>
        <strain evidence="1 2">A5</strain>
    </source>
</reference>
<accession>A0A2N0NJH1</accession>
<dbReference type="VEuPathDB" id="FungiDB:FUN_016426"/>
<evidence type="ECO:0000313" key="2">
    <source>
        <dbReference type="Proteomes" id="UP000232722"/>
    </source>
</evidence>